<organism evidence="1">
    <name type="scientific">marine sediment metagenome</name>
    <dbReference type="NCBI Taxonomy" id="412755"/>
    <lineage>
        <taxon>unclassified sequences</taxon>
        <taxon>metagenomes</taxon>
        <taxon>ecological metagenomes</taxon>
    </lineage>
</organism>
<dbReference type="InterPro" id="IPR036249">
    <property type="entry name" value="Thioredoxin-like_sf"/>
</dbReference>
<proteinExistence type="predicted"/>
<dbReference type="Gene3D" id="3.40.30.10">
    <property type="entry name" value="Glutaredoxin"/>
    <property type="match status" value="1"/>
</dbReference>
<dbReference type="EMBL" id="LAZR01030824">
    <property type="protein sequence ID" value="KKL55487.1"/>
    <property type="molecule type" value="Genomic_DNA"/>
</dbReference>
<protein>
    <recommendedName>
        <fullName evidence="2">Thioredoxin domain-containing protein</fullName>
    </recommendedName>
</protein>
<evidence type="ECO:0008006" key="2">
    <source>
        <dbReference type="Google" id="ProtNLM"/>
    </source>
</evidence>
<name>A0A0F9FWG6_9ZZZZ</name>
<gene>
    <name evidence="1" type="ORF">LCGC14_2254930</name>
</gene>
<evidence type="ECO:0000313" key="1">
    <source>
        <dbReference type="EMBL" id="KKL55487.1"/>
    </source>
</evidence>
<accession>A0A0F9FWG6</accession>
<reference evidence="1" key="1">
    <citation type="journal article" date="2015" name="Nature">
        <title>Complex archaea that bridge the gap between prokaryotes and eukaryotes.</title>
        <authorList>
            <person name="Spang A."/>
            <person name="Saw J.H."/>
            <person name="Jorgensen S.L."/>
            <person name="Zaremba-Niedzwiedzka K."/>
            <person name="Martijn J."/>
            <person name="Lind A.E."/>
            <person name="van Eijk R."/>
            <person name="Schleper C."/>
            <person name="Guy L."/>
            <person name="Ettema T.J."/>
        </authorList>
    </citation>
    <scope>NUCLEOTIDE SEQUENCE</scope>
</reference>
<dbReference type="AlphaFoldDB" id="A0A0F9FWG6"/>
<sequence>MREVISKKKTMMKLIPLFFLFVVGTTQAQDTEDMLIGKTSASAFQKAPYSEWFVKGYDTYTIEDSIKDDLKPLLDGVYVKIFMGTWCSDSQREVPHFYKILDQLDFPSENSTLIAMDRSKKTPANLEEGLHIERVPTIIFYKNNVELGRIVEYPIVSLEKDMLKILSG</sequence>
<dbReference type="SUPFAM" id="SSF52833">
    <property type="entry name" value="Thioredoxin-like"/>
    <property type="match status" value="1"/>
</dbReference>
<comment type="caution">
    <text evidence="1">The sequence shown here is derived from an EMBL/GenBank/DDBJ whole genome shotgun (WGS) entry which is preliminary data.</text>
</comment>
<feature type="non-terminal residue" evidence="1">
    <location>
        <position position="168"/>
    </location>
</feature>